<dbReference type="Proteomes" id="UP000675554">
    <property type="component" value="Unassembled WGS sequence"/>
</dbReference>
<proteinExistence type="predicted"/>
<sequence length="137" mass="15477">TPIQRDVMAIVHTHPGGTTSRTHLDPRAVLGDRDAAFNAGIHHPGIRYNIGRPDNDSGEFTLWLAHPATNSWAAVDYEPGTAEFDVEQHGPRHLWNEIADAHHWWTNNDSPPRTRYGLTATPHSHHFWLDTSRNVIQ</sequence>
<dbReference type="AlphaFoldDB" id="A0A8T4J1A6"/>
<dbReference type="EMBL" id="JAGSMN010000886">
    <property type="protein sequence ID" value="MBR7677300.1"/>
    <property type="molecule type" value="Genomic_DNA"/>
</dbReference>
<gene>
    <name evidence="1" type="ORF">KDA82_30780</name>
</gene>
<keyword evidence="2" id="KW-1185">Reference proteome</keyword>
<protein>
    <submittedName>
        <fullName evidence="1">Protein-L-isoaspartate(D-aspartate) O-methyltransferase</fullName>
    </submittedName>
</protein>
<name>A0A8T4J1A6_9ACTN</name>
<evidence type="ECO:0000313" key="1">
    <source>
        <dbReference type="EMBL" id="MBR7677300.1"/>
    </source>
</evidence>
<evidence type="ECO:0000313" key="2">
    <source>
        <dbReference type="Proteomes" id="UP000675554"/>
    </source>
</evidence>
<reference evidence="1" key="1">
    <citation type="submission" date="2021-04" db="EMBL/GenBank/DDBJ databases">
        <title>Sequencing of actinobacteria type strains.</title>
        <authorList>
            <person name="Nguyen G.-S."/>
            <person name="Wentzel A."/>
        </authorList>
    </citation>
    <scope>NUCLEOTIDE SEQUENCE</scope>
    <source>
        <strain evidence="1">DSM 42095</strain>
    </source>
</reference>
<accession>A0A8T4J1A6</accession>
<comment type="caution">
    <text evidence="1">The sequence shown here is derived from an EMBL/GenBank/DDBJ whole genome shotgun (WGS) entry which is preliminary data.</text>
</comment>
<organism evidence="1 2">
    <name type="scientific">Streptomyces daliensis</name>
    <dbReference type="NCBI Taxonomy" id="299421"/>
    <lineage>
        <taxon>Bacteria</taxon>
        <taxon>Bacillati</taxon>
        <taxon>Actinomycetota</taxon>
        <taxon>Actinomycetes</taxon>
        <taxon>Kitasatosporales</taxon>
        <taxon>Streptomycetaceae</taxon>
        <taxon>Streptomyces</taxon>
    </lineage>
</organism>
<feature type="non-terminal residue" evidence="1">
    <location>
        <position position="1"/>
    </location>
</feature>